<reference evidence="1 2" key="1">
    <citation type="journal article" date="2014" name="Genome Biol. Evol.">
        <title>The genome of the myxosporean Thelohanellus kitauei shows adaptations to nutrient acquisition within its fish host.</title>
        <authorList>
            <person name="Yang Y."/>
            <person name="Xiong J."/>
            <person name="Zhou Z."/>
            <person name="Huo F."/>
            <person name="Miao W."/>
            <person name="Ran C."/>
            <person name="Liu Y."/>
            <person name="Zhang J."/>
            <person name="Feng J."/>
            <person name="Wang M."/>
            <person name="Wang M."/>
            <person name="Wang L."/>
            <person name="Yao B."/>
        </authorList>
    </citation>
    <scope>NUCLEOTIDE SEQUENCE [LARGE SCALE GENOMIC DNA]</scope>
    <source>
        <strain evidence="1">Wuqing</strain>
    </source>
</reference>
<evidence type="ECO:0000313" key="2">
    <source>
        <dbReference type="Proteomes" id="UP000031668"/>
    </source>
</evidence>
<accession>A0A0C2IUW1</accession>
<sequence>MFTKSPDVKNHFHQYCTIKTLLKNLTRIFIFLQRFNDTELDYCSTVVKENFSSTNLRTRIMATWAFYKVRCEQEKLKIFKYFMSIFMDMRETLEPLCKNPIKFQ</sequence>
<dbReference type="EMBL" id="JWZT01002564">
    <property type="protein sequence ID" value="KII69154.1"/>
    <property type="molecule type" value="Genomic_DNA"/>
</dbReference>
<dbReference type="AlphaFoldDB" id="A0A0C2IUW1"/>
<keyword evidence="2" id="KW-1185">Reference proteome</keyword>
<evidence type="ECO:0000313" key="1">
    <source>
        <dbReference type="EMBL" id="KII69154.1"/>
    </source>
</evidence>
<protein>
    <submittedName>
        <fullName evidence="1">Uncharacterized protein</fullName>
    </submittedName>
</protein>
<comment type="caution">
    <text evidence="1">The sequence shown here is derived from an EMBL/GenBank/DDBJ whole genome shotgun (WGS) entry which is preliminary data.</text>
</comment>
<proteinExistence type="predicted"/>
<organism evidence="1 2">
    <name type="scientific">Thelohanellus kitauei</name>
    <name type="common">Myxosporean</name>
    <dbReference type="NCBI Taxonomy" id="669202"/>
    <lineage>
        <taxon>Eukaryota</taxon>
        <taxon>Metazoa</taxon>
        <taxon>Cnidaria</taxon>
        <taxon>Myxozoa</taxon>
        <taxon>Myxosporea</taxon>
        <taxon>Bivalvulida</taxon>
        <taxon>Platysporina</taxon>
        <taxon>Myxobolidae</taxon>
        <taxon>Thelohanellus</taxon>
    </lineage>
</organism>
<name>A0A0C2IUW1_THEKT</name>
<gene>
    <name evidence="1" type="ORF">RF11_03204</name>
</gene>
<dbReference type="Proteomes" id="UP000031668">
    <property type="component" value="Unassembled WGS sequence"/>
</dbReference>